<dbReference type="Proteomes" id="UP000179324">
    <property type="component" value="Unassembled WGS sequence"/>
</dbReference>
<evidence type="ECO:0000313" key="1">
    <source>
        <dbReference type="EMBL" id="OGG39566.1"/>
    </source>
</evidence>
<dbReference type="CDD" id="cd02440">
    <property type="entry name" value="AdoMet_MTases"/>
    <property type="match status" value="1"/>
</dbReference>
<proteinExistence type="predicted"/>
<dbReference type="Pfam" id="PF13489">
    <property type="entry name" value="Methyltransf_23"/>
    <property type="match status" value="1"/>
</dbReference>
<dbReference type="AlphaFoldDB" id="A0A1F6BRM0"/>
<comment type="caution">
    <text evidence="1">The sequence shown here is derived from an EMBL/GenBank/DDBJ whole genome shotgun (WGS) entry which is preliminary data.</text>
</comment>
<protein>
    <recommendedName>
        <fullName evidence="3">Methyltransferase type 11 domain-containing protein</fullName>
    </recommendedName>
</protein>
<organism evidence="1 2">
    <name type="scientific">Candidatus Jorgensenbacteria bacterium GWC1_48_12</name>
    <dbReference type="NCBI Taxonomy" id="1798469"/>
    <lineage>
        <taxon>Bacteria</taxon>
        <taxon>Candidatus Joergenseniibacteriota</taxon>
    </lineage>
</organism>
<dbReference type="Gene3D" id="3.40.50.150">
    <property type="entry name" value="Vaccinia Virus protein VP39"/>
    <property type="match status" value="1"/>
</dbReference>
<evidence type="ECO:0008006" key="3">
    <source>
        <dbReference type="Google" id="ProtNLM"/>
    </source>
</evidence>
<gene>
    <name evidence="1" type="ORF">A2127_01630</name>
</gene>
<dbReference type="SUPFAM" id="SSF53335">
    <property type="entry name" value="S-adenosyl-L-methionine-dependent methyltransferases"/>
    <property type="match status" value="1"/>
</dbReference>
<evidence type="ECO:0000313" key="2">
    <source>
        <dbReference type="Proteomes" id="UP000179324"/>
    </source>
</evidence>
<name>A0A1F6BRM0_9BACT</name>
<reference evidence="1 2" key="1">
    <citation type="journal article" date="2016" name="Nat. Commun.">
        <title>Thousands of microbial genomes shed light on interconnected biogeochemical processes in an aquifer system.</title>
        <authorList>
            <person name="Anantharaman K."/>
            <person name="Brown C.T."/>
            <person name="Hug L.A."/>
            <person name="Sharon I."/>
            <person name="Castelle C.J."/>
            <person name="Probst A.J."/>
            <person name="Thomas B.C."/>
            <person name="Singh A."/>
            <person name="Wilkins M.J."/>
            <person name="Karaoz U."/>
            <person name="Brodie E.L."/>
            <person name="Williams K.H."/>
            <person name="Hubbard S.S."/>
            <person name="Banfield J.F."/>
        </authorList>
    </citation>
    <scope>NUCLEOTIDE SEQUENCE [LARGE SCALE GENOMIC DNA]</scope>
</reference>
<sequence length="305" mass="34650">MNCPVCSAQSTVIGEAVDFVSSKLVGISWCPHCDLKFAPIERTREIYDELYSSGKLGYHHDKTKDNLSLRKLINKDVSFTAVYDNLPDSKHLDILDVGCSYGYLTNALRKLGHNAKGIDVSAQAIDYSRKIYGDFFETKEVESVKGSFDMIIAIELIEHLTDPLKFVKKCAELLKPGGKLIITTPNKDFYSRKTVWMTNPPPVHNYWFGGRTMEVMAKSAGLKMELLPHHKYLMRYDNQNLLVNWIRYRNQKQGIFSLKPSTAKRGFIKTVLRSIVLSKPVKGVSNFLFSLRPVTRTLAVMMTKT</sequence>
<accession>A0A1F6BRM0</accession>
<dbReference type="PANTHER" id="PTHR43861">
    <property type="entry name" value="TRANS-ACONITATE 2-METHYLTRANSFERASE-RELATED"/>
    <property type="match status" value="1"/>
</dbReference>
<dbReference type="EMBL" id="MFKI01000008">
    <property type="protein sequence ID" value="OGG39566.1"/>
    <property type="molecule type" value="Genomic_DNA"/>
</dbReference>
<dbReference type="InterPro" id="IPR029063">
    <property type="entry name" value="SAM-dependent_MTases_sf"/>
</dbReference>